<evidence type="ECO:0000313" key="9">
    <source>
        <dbReference type="EMBL" id="POR32131.1"/>
    </source>
</evidence>
<keyword evidence="4" id="KW-0813">Transport</keyword>
<evidence type="ECO:0000256" key="6">
    <source>
        <dbReference type="ARBA" id="ARBA00023034"/>
    </source>
</evidence>
<dbReference type="GO" id="GO:0006891">
    <property type="term" value="P:intra-Golgi vesicle-mediated transport"/>
    <property type="evidence" value="ECO:0007669"/>
    <property type="project" value="InterPro"/>
</dbReference>
<dbReference type="PANTHER" id="PTHR31658">
    <property type="entry name" value="CONSERVED OLIGOMERIC GOLGI COMPLEX SUBUNIT 1"/>
    <property type="match status" value="1"/>
</dbReference>
<keyword evidence="10" id="KW-1185">Reference proteome</keyword>
<feature type="region of interest" description="Disordered" evidence="8">
    <location>
        <begin position="685"/>
        <end position="722"/>
    </location>
</feature>
<dbReference type="PANTHER" id="PTHR31658:SF0">
    <property type="entry name" value="CONSERVED OLIGOMERIC GOLGI COMPLEX SUBUNIT 1"/>
    <property type="match status" value="1"/>
</dbReference>
<comment type="similarity">
    <text evidence="2">Belongs to the COG1 family.</text>
</comment>
<dbReference type="EMBL" id="PKSG01000893">
    <property type="protein sequence ID" value="POR32131.1"/>
    <property type="molecule type" value="Genomic_DNA"/>
</dbReference>
<dbReference type="Pfam" id="PF08700">
    <property type="entry name" value="VPS51_Exo84_N"/>
    <property type="match status" value="1"/>
</dbReference>
<evidence type="ECO:0000256" key="5">
    <source>
        <dbReference type="ARBA" id="ARBA00022927"/>
    </source>
</evidence>
<dbReference type="OrthoDB" id="46189at2759"/>
<keyword evidence="5" id="KW-0653">Protein transport</keyword>
<keyword evidence="7" id="KW-0472">Membrane</keyword>
<feature type="compositionally biased region" description="Basic and acidic residues" evidence="8">
    <location>
        <begin position="690"/>
        <end position="707"/>
    </location>
</feature>
<proteinExistence type="inferred from homology"/>
<gene>
    <name evidence="9" type="ORF">TPAR_07638</name>
</gene>
<dbReference type="AlphaFoldDB" id="A0A2S4KPM8"/>
<comment type="caution">
    <text evidence="9">The sequence shown here is derived from an EMBL/GenBank/DDBJ whole genome shotgun (WGS) entry which is preliminary data.</text>
</comment>
<dbReference type="GO" id="GO:0000139">
    <property type="term" value="C:Golgi membrane"/>
    <property type="evidence" value="ECO:0007669"/>
    <property type="project" value="UniProtKB-SubCell"/>
</dbReference>
<sequence>MTSAPDPSTLTSSAQIFSANHTLPQIRSIHKALHVQIEEKSNRLRTQVGSSYRELLGTADTIVQMRGDNDRVQDLLGKVGGRCGRTIVASKATGLEEFVTRGRNMDAGKAARLRLLDGCGILAGRIPKGQGGLDEGVKRGDRLVLATKVWVLGRLLIKSFEEEAPDESVKHHVEKARKTQGTLRRRLLSGVKKVLEKSDESTEREDVLKALCAYSLVTSSGAKDVLQHFLSARGKAMALAFDLEEGERATSTEDVVQGLKLYTRTLLDVQALVPAKLSPALAGLKSHRLLADTSLQRLEGLRLDVYERWCSEEIQYFTPFIRHDDLDGRQARDILTKWAKKGGEVLVKGMTKTLEQMADFKSIMELRTQVLQLWIRDGGKARGFDPLEMQDGLRDAINARMLAVLETKVTKLRLVGSEVRATLEGWQEGVTDKHPGLWDEDGYDTALSNGAAPFVQEVVSRLYGRSDAVSKAVHSYNSWFHVIDDVKDVVERLRKQRWDNDYDEIEDEDTIEARQQALSKDDPRKLQERLDTTLDKSFTELEEHLGKLWEERAEGPTSGAIAMYLIRILRDIRSQLPERSAIEGFGLAIVPGLHNRVAVHVATPAMDDFATTALSDRRVPGKSLWEGEPPLPNQPSPGIFQFLQSLSLSMTDAGVDLWTAAAVAVMKKHLCARLGEMWRKELSGLSAKETTNEPKDGEKTSRDDKGPGESQTSEEGQQGKLPTAGQTRDLCVQWLFDITFLQCCVGNISGTPSGELKRLEDEIYNHTGPDDKTSRQRIGKASQDYWQRTSLLFGLLA</sequence>
<dbReference type="GO" id="GO:0017119">
    <property type="term" value="C:Golgi transport complex"/>
    <property type="evidence" value="ECO:0007669"/>
    <property type="project" value="InterPro"/>
</dbReference>
<reference evidence="9 10" key="1">
    <citation type="submission" date="2018-01" db="EMBL/GenBank/DDBJ databases">
        <title>Harnessing the power of phylogenomics to disentangle the directionality and signatures of interkingdom host jumping in the parasitic fungal genus Tolypocladium.</title>
        <authorList>
            <person name="Quandt C.A."/>
            <person name="Patterson W."/>
            <person name="Spatafora J.W."/>
        </authorList>
    </citation>
    <scope>NUCLEOTIDE SEQUENCE [LARGE SCALE GENOMIC DNA]</scope>
    <source>
        <strain evidence="9 10">NRBC 100945</strain>
    </source>
</reference>
<evidence type="ECO:0000256" key="7">
    <source>
        <dbReference type="ARBA" id="ARBA00023136"/>
    </source>
</evidence>
<evidence type="ECO:0000256" key="8">
    <source>
        <dbReference type="SAM" id="MobiDB-lite"/>
    </source>
</evidence>
<evidence type="ECO:0000256" key="4">
    <source>
        <dbReference type="ARBA" id="ARBA00022448"/>
    </source>
</evidence>
<dbReference type="STRING" id="94208.A0A2S4KPM8"/>
<dbReference type="Proteomes" id="UP000237481">
    <property type="component" value="Unassembled WGS sequence"/>
</dbReference>
<evidence type="ECO:0000256" key="1">
    <source>
        <dbReference type="ARBA" id="ARBA00004395"/>
    </source>
</evidence>
<evidence type="ECO:0000256" key="2">
    <source>
        <dbReference type="ARBA" id="ARBA00006653"/>
    </source>
</evidence>
<protein>
    <recommendedName>
        <fullName evidence="3">Conserved oligomeric Golgi complex subunit 1</fullName>
    </recommendedName>
</protein>
<dbReference type="InterPro" id="IPR033370">
    <property type="entry name" value="COG1"/>
</dbReference>
<evidence type="ECO:0000256" key="3">
    <source>
        <dbReference type="ARBA" id="ARBA00020978"/>
    </source>
</evidence>
<name>A0A2S4KPM8_9HYPO</name>
<evidence type="ECO:0000313" key="10">
    <source>
        <dbReference type="Proteomes" id="UP000237481"/>
    </source>
</evidence>
<dbReference type="GO" id="GO:0015031">
    <property type="term" value="P:protein transport"/>
    <property type="evidence" value="ECO:0007669"/>
    <property type="project" value="UniProtKB-KW"/>
</dbReference>
<comment type="subcellular location">
    <subcellularLocation>
        <location evidence="1">Golgi apparatus membrane</location>
        <topology evidence="1">Peripheral membrane protein</topology>
    </subcellularLocation>
</comment>
<keyword evidence="6" id="KW-0333">Golgi apparatus</keyword>
<accession>A0A2S4KPM8</accession>
<organism evidence="9 10">
    <name type="scientific">Tolypocladium paradoxum</name>
    <dbReference type="NCBI Taxonomy" id="94208"/>
    <lineage>
        <taxon>Eukaryota</taxon>
        <taxon>Fungi</taxon>
        <taxon>Dikarya</taxon>
        <taxon>Ascomycota</taxon>
        <taxon>Pezizomycotina</taxon>
        <taxon>Sordariomycetes</taxon>
        <taxon>Hypocreomycetidae</taxon>
        <taxon>Hypocreales</taxon>
        <taxon>Ophiocordycipitaceae</taxon>
        <taxon>Tolypocladium</taxon>
    </lineage>
</organism>